<dbReference type="InterPro" id="IPR007498">
    <property type="entry name" value="PqiA-like"/>
</dbReference>
<keyword evidence="5 8" id="KW-0812">Transmembrane</keyword>
<feature type="transmembrane region" description="Helical" evidence="8">
    <location>
        <begin position="95"/>
        <end position="120"/>
    </location>
</feature>
<gene>
    <name evidence="9" type="ORF">PTQ27_02495</name>
</gene>
<accession>A0ABT5MMC9</accession>
<dbReference type="PANTHER" id="PTHR30462">
    <property type="entry name" value="INTERMEMBRANE TRANSPORT PROTEIN PQIB-RELATED"/>
    <property type="match status" value="1"/>
</dbReference>
<keyword evidence="7 8" id="KW-0472">Membrane</keyword>
<evidence type="ECO:0000313" key="9">
    <source>
        <dbReference type="EMBL" id="MDD0823339.1"/>
    </source>
</evidence>
<evidence type="ECO:0000256" key="6">
    <source>
        <dbReference type="ARBA" id="ARBA00022989"/>
    </source>
</evidence>
<dbReference type="InterPro" id="IPR051800">
    <property type="entry name" value="PqiA-PqiB_transport"/>
</dbReference>
<dbReference type="Proteomes" id="UP001221909">
    <property type="component" value="Unassembled WGS sequence"/>
</dbReference>
<feature type="transmembrane region" description="Helical" evidence="8">
    <location>
        <begin position="164"/>
        <end position="185"/>
    </location>
</feature>
<feature type="transmembrane region" description="Helical" evidence="8">
    <location>
        <begin position="378"/>
        <end position="396"/>
    </location>
</feature>
<evidence type="ECO:0000313" key="10">
    <source>
        <dbReference type="Proteomes" id="UP001221909"/>
    </source>
</evidence>
<protein>
    <submittedName>
        <fullName evidence="9">Paraquat-inducible protein A</fullName>
    </submittedName>
</protein>
<dbReference type="EMBL" id="JAQSJE010000002">
    <property type="protein sequence ID" value="MDD0823339.1"/>
    <property type="molecule type" value="Genomic_DNA"/>
</dbReference>
<keyword evidence="10" id="KW-1185">Reference proteome</keyword>
<comment type="caution">
    <text evidence="9">The sequence shown here is derived from an EMBL/GenBank/DDBJ whole genome shotgun (WGS) entry which is preliminary data.</text>
</comment>
<evidence type="ECO:0000256" key="4">
    <source>
        <dbReference type="ARBA" id="ARBA00022519"/>
    </source>
</evidence>
<comment type="subcellular location">
    <subcellularLocation>
        <location evidence="1">Cell inner membrane</location>
        <topology evidence="1">Multi-pass membrane protein</topology>
    </subcellularLocation>
</comment>
<name>A0ABT5MMC9_9PAST</name>
<sequence length="417" mass="47390">MKIKKIILQTCRECGQEVRVPLVPSGDATCPTCNNTLRKSNSWNLNRCTFLALAILILLPFALKFPLLSIDLLGVKINATVWDGIWKMATEGYPYTAFMVLVCAVIMPLSFVLLILTIRLQRLIRQRPRYTLIFLTKIKEWVMLDVYLVALAVAAFKIRDYADLSFGIHLIAFVIVAILNTLLFIKVEPKQTWENFYPEYHSLPFDHPSKPTLCPTCEYCFDERILDLKGRERCPRCESNLSISDNVKLQRVWACLIAGTIMIIPANIFPISTTELAGNVSADSLISGVILFVEMGSYTVAAIVFIASIAVPVSKISIILYLLLAIHYKWQHPIHRQMKLLHYVHFVGRWSMLDLFVLSLMMSLLERGQILSFSVGEAAFYFGASVFLTMFASANLDARMLWRIHYDHQAKNKVNTA</sequence>
<feature type="transmembrane region" description="Helical" evidence="8">
    <location>
        <begin position="252"/>
        <end position="271"/>
    </location>
</feature>
<dbReference type="InterPro" id="IPR005219">
    <property type="entry name" value="PqiA-like_proteobact"/>
</dbReference>
<evidence type="ECO:0000256" key="7">
    <source>
        <dbReference type="ARBA" id="ARBA00023136"/>
    </source>
</evidence>
<evidence type="ECO:0000256" key="3">
    <source>
        <dbReference type="ARBA" id="ARBA00022475"/>
    </source>
</evidence>
<keyword evidence="4" id="KW-0997">Cell inner membrane</keyword>
<feature type="transmembrane region" description="Helical" evidence="8">
    <location>
        <begin position="340"/>
        <end position="358"/>
    </location>
</feature>
<reference evidence="9 10" key="1">
    <citation type="submission" date="2023-02" db="EMBL/GenBank/DDBJ databases">
        <title>Mannheimia cairiniae sp. nov., a novel species of Mannheimia obtained from moscovy ducks (Cairina moschata) and reclassification of Mannheimia ovis as heterotypic synonym of Mannheimia pernigra.</title>
        <authorList>
            <person name="Christensen H."/>
        </authorList>
    </citation>
    <scope>NUCLEOTIDE SEQUENCE [LARGE SCALE GENOMIC DNA]</scope>
    <source>
        <strain evidence="9 10">AT1</strain>
    </source>
</reference>
<evidence type="ECO:0000256" key="5">
    <source>
        <dbReference type="ARBA" id="ARBA00022692"/>
    </source>
</evidence>
<feature type="transmembrane region" description="Helical" evidence="8">
    <location>
        <begin position="300"/>
        <end position="328"/>
    </location>
</feature>
<dbReference type="PANTHER" id="PTHR30462:SF1">
    <property type="entry name" value="INTERMEMBRANE TRANSPORT PROTEIN YEBS"/>
    <property type="match status" value="1"/>
</dbReference>
<keyword evidence="6 8" id="KW-1133">Transmembrane helix</keyword>
<proteinExistence type="inferred from homology"/>
<dbReference type="Pfam" id="PF04403">
    <property type="entry name" value="PqiA"/>
    <property type="match status" value="2"/>
</dbReference>
<evidence type="ECO:0000256" key="2">
    <source>
        <dbReference type="ARBA" id="ARBA00007555"/>
    </source>
</evidence>
<dbReference type="NCBIfam" id="TIGR00155">
    <property type="entry name" value="pqiA_fam"/>
    <property type="match status" value="1"/>
</dbReference>
<organism evidence="9 10">
    <name type="scientific">Mannheimia cairinae</name>
    <dbReference type="NCBI Taxonomy" id="3025936"/>
    <lineage>
        <taxon>Bacteria</taxon>
        <taxon>Pseudomonadati</taxon>
        <taxon>Pseudomonadota</taxon>
        <taxon>Gammaproteobacteria</taxon>
        <taxon>Pasteurellales</taxon>
        <taxon>Pasteurellaceae</taxon>
        <taxon>Mannheimia</taxon>
    </lineage>
</organism>
<dbReference type="RefSeq" id="WP_273749630.1">
    <property type="nucleotide sequence ID" value="NZ_JAQSJE010000002.1"/>
</dbReference>
<feature type="transmembrane region" description="Helical" evidence="8">
    <location>
        <begin position="141"/>
        <end position="158"/>
    </location>
</feature>
<keyword evidence="3" id="KW-1003">Cell membrane</keyword>
<evidence type="ECO:0000256" key="1">
    <source>
        <dbReference type="ARBA" id="ARBA00004429"/>
    </source>
</evidence>
<feature type="transmembrane region" description="Helical" evidence="8">
    <location>
        <begin position="48"/>
        <end position="75"/>
    </location>
</feature>
<evidence type="ECO:0000256" key="8">
    <source>
        <dbReference type="SAM" id="Phobius"/>
    </source>
</evidence>
<comment type="similarity">
    <text evidence="2">Belongs to the PqiA family.</text>
</comment>